<name>A0A917RWM0_9NOCA</name>
<organism evidence="3 4">
    <name type="scientific">Nocardia jinanensis</name>
    <dbReference type="NCBI Taxonomy" id="382504"/>
    <lineage>
        <taxon>Bacteria</taxon>
        <taxon>Bacillati</taxon>
        <taxon>Actinomycetota</taxon>
        <taxon>Actinomycetes</taxon>
        <taxon>Mycobacteriales</taxon>
        <taxon>Nocardiaceae</taxon>
        <taxon>Nocardia</taxon>
    </lineage>
</organism>
<protein>
    <recommendedName>
        <fullName evidence="5">DUF4200 domain-containing protein</fullName>
    </recommendedName>
</protein>
<feature type="compositionally biased region" description="Basic and acidic residues" evidence="2">
    <location>
        <begin position="112"/>
        <end position="128"/>
    </location>
</feature>
<feature type="region of interest" description="Disordered" evidence="2">
    <location>
        <begin position="103"/>
        <end position="128"/>
    </location>
</feature>
<evidence type="ECO:0000313" key="3">
    <source>
        <dbReference type="EMBL" id="GGL42717.1"/>
    </source>
</evidence>
<proteinExistence type="predicted"/>
<evidence type="ECO:0000256" key="1">
    <source>
        <dbReference type="SAM" id="Coils"/>
    </source>
</evidence>
<feature type="coiled-coil region" evidence="1">
    <location>
        <begin position="24"/>
        <end position="51"/>
    </location>
</feature>
<keyword evidence="1" id="KW-0175">Coiled coil</keyword>
<evidence type="ECO:0000313" key="4">
    <source>
        <dbReference type="Proteomes" id="UP000638263"/>
    </source>
</evidence>
<accession>A0A917RWM0</accession>
<sequence length="128" mass="14079">MIRVDADTVLSDQEKLLRELWAQMRGLRSEVAELRVEISEMEATVADLAARADQPERVELPWPVSLLLLPAALALALLRQVGDMAQALSAECDTREQAELPAETGAKALGSGDERVSHLWETRPHARG</sequence>
<dbReference type="AlphaFoldDB" id="A0A917RWM0"/>
<evidence type="ECO:0008006" key="5">
    <source>
        <dbReference type="Google" id="ProtNLM"/>
    </source>
</evidence>
<keyword evidence="4" id="KW-1185">Reference proteome</keyword>
<reference evidence="3" key="1">
    <citation type="journal article" date="2014" name="Int. J. Syst. Evol. Microbiol.">
        <title>Complete genome sequence of Corynebacterium casei LMG S-19264T (=DSM 44701T), isolated from a smear-ripened cheese.</title>
        <authorList>
            <consortium name="US DOE Joint Genome Institute (JGI-PGF)"/>
            <person name="Walter F."/>
            <person name="Albersmeier A."/>
            <person name="Kalinowski J."/>
            <person name="Ruckert C."/>
        </authorList>
    </citation>
    <scope>NUCLEOTIDE SEQUENCE</scope>
    <source>
        <strain evidence="3">CGMCC 4.3508</strain>
    </source>
</reference>
<gene>
    <name evidence="3" type="ORF">GCM10011588_66780</name>
</gene>
<evidence type="ECO:0000256" key="2">
    <source>
        <dbReference type="SAM" id="MobiDB-lite"/>
    </source>
</evidence>
<comment type="caution">
    <text evidence="3">The sequence shown here is derived from an EMBL/GenBank/DDBJ whole genome shotgun (WGS) entry which is preliminary data.</text>
</comment>
<reference evidence="3" key="2">
    <citation type="submission" date="2020-09" db="EMBL/GenBank/DDBJ databases">
        <authorList>
            <person name="Sun Q."/>
            <person name="Zhou Y."/>
        </authorList>
    </citation>
    <scope>NUCLEOTIDE SEQUENCE</scope>
    <source>
        <strain evidence="3">CGMCC 4.3508</strain>
    </source>
</reference>
<dbReference type="EMBL" id="BMMH01000031">
    <property type="protein sequence ID" value="GGL42717.1"/>
    <property type="molecule type" value="Genomic_DNA"/>
</dbReference>
<dbReference type="Proteomes" id="UP000638263">
    <property type="component" value="Unassembled WGS sequence"/>
</dbReference>